<dbReference type="AlphaFoldDB" id="A0A2M7T756"/>
<dbReference type="PROSITE" id="PS01269">
    <property type="entry name" value="UPF0025"/>
    <property type="match status" value="1"/>
</dbReference>
<gene>
    <name evidence="6" type="ORF">COY37_07135</name>
</gene>
<name>A0A2M7T756_9ACTN</name>
<evidence type="ECO:0000259" key="5">
    <source>
        <dbReference type="Pfam" id="PF12850"/>
    </source>
</evidence>
<evidence type="ECO:0000256" key="1">
    <source>
        <dbReference type="ARBA" id="ARBA00008950"/>
    </source>
</evidence>
<dbReference type="Proteomes" id="UP000230956">
    <property type="component" value="Unassembled WGS sequence"/>
</dbReference>
<organism evidence="6 7">
    <name type="scientific">Candidatus Aquicultor secundus</name>
    <dbReference type="NCBI Taxonomy" id="1973895"/>
    <lineage>
        <taxon>Bacteria</taxon>
        <taxon>Bacillati</taxon>
        <taxon>Actinomycetota</taxon>
        <taxon>Candidatus Aquicultoria</taxon>
        <taxon>Candidatus Aquicultorales</taxon>
        <taxon>Candidatus Aquicultoraceae</taxon>
        <taxon>Candidatus Aquicultor</taxon>
    </lineage>
</organism>
<dbReference type="GO" id="GO:0046872">
    <property type="term" value="F:metal ion binding"/>
    <property type="evidence" value="ECO:0007669"/>
    <property type="project" value="UniProtKB-KW"/>
</dbReference>
<comment type="cofactor">
    <cofactor evidence="4">
        <name>a divalent metal cation</name>
        <dbReference type="ChEBI" id="CHEBI:60240"/>
    </cofactor>
</comment>
<evidence type="ECO:0000313" key="6">
    <source>
        <dbReference type="EMBL" id="PIZ37590.1"/>
    </source>
</evidence>
<dbReference type="CDD" id="cd00841">
    <property type="entry name" value="MPP_YfcE"/>
    <property type="match status" value="1"/>
</dbReference>
<evidence type="ECO:0000256" key="2">
    <source>
        <dbReference type="ARBA" id="ARBA00022723"/>
    </source>
</evidence>
<dbReference type="InterPro" id="IPR053193">
    <property type="entry name" value="MetalloPDE_YfcE-like"/>
</dbReference>
<dbReference type="NCBIfam" id="TIGR00040">
    <property type="entry name" value="yfcE"/>
    <property type="match status" value="1"/>
</dbReference>
<dbReference type="EC" id="3.1.4.-" evidence="4"/>
<feature type="domain" description="Calcineurin-like phosphoesterase" evidence="5">
    <location>
        <begin position="4"/>
        <end position="163"/>
    </location>
</feature>
<dbReference type="InterPro" id="IPR041802">
    <property type="entry name" value="MPP_YfcE"/>
</dbReference>
<dbReference type="GO" id="GO:0016787">
    <property type="term" value="F:hydrolase activity"/>
    <property type="evidence" value="ECO:0007669"/>
    <property type="project" value="UniProtKB-UniRule"/>
</dbReference>
<dbReference type="InterPro" id="IPR029052">
    <property type="entry name" value="Metallo-depent_PP-like"/>
</dbReference>
<dbReference type="Pfam" id="PF12850">
    <property type="entry name" value="Metallophos_2"/>
    <property type="match status" value="1"/>
</dbReference>
<dbReference type="PANTHER" id="PTHR43165:SF1">
    <property type="entry name" value="PHOSPHODIESTERASE MJ0936"/>
    <property type="match status" value="1"/>
</dbReference>
<comment type="similarity">
    <text evidence="1 4">Belongs to the metallophosphoesterase superfamily. YfcE family.</text>
</comment>
<dbReference type="SUPFAM" id="SSF56300">
    <property type="entry name" value="Metallo-dependent phosphatases"/>
    <property type="match status" value="1"/>
</dbReference>
<comment type="caution">
    <text evidence="6">The sequence shown here is derived from an EMBL/GenBank/DDBJ whole genome shotgun (WGS) entry which is preliminary data.</text>
</comment>
<reference evidence="7" key="1">
    <citation type="submission" date="2017-09" db="EMBL/GenBank/DDBJ databases">
        <title>Depth-based differentiation of microbial function through sediment-hosted aquifers and enrichment of novel symbionts in the deep terrestrial subsurface.</title>
        <authorList>
            <person name="Probst A.J."/>
            <person name="Ladd B."/>
            <person name="Jarett J.K."/>
            <person name="Geller-Mcgrath D.E."/>
            <person name="Sieber C.M.K."/>
            <person name="Emerson J.B."/>
            <person name="Anantharaman K."/>
            <person name="Thomas B.C."/>
            <person name="Malmstrom R."/>
            <person name="Stieglmeier M."/>
            <person name="Klingl A."/>
            <person name="Woyke T."/>
            <person name="Ryan C.M."/>
            <person name="Banfield J.F."/>
        </authorList>
    </citation>
    <scope>NUCLEOTIDE SEQUENCE [LARGE SCALE GENOMIC DNA]</scope>
</reference>
<accession>A0A2M7T756</accession>
<dbReference type="InterPro" id="IPR020935">
    <property type="entry name" value="PdiEstase_YfcE_CS"/>
</dbReference>
<sequence>MRVKIGLISDTHGYVDGWRKAVELFGDVEFAIHTGDILSSGPFNPRLESYNPLELAKAINFALFPTIFAKGNCDAEVDTFAIAFPIQNPYAFIYAEGLRIMATHGHLYNEDKLVEMGRRYVLDVIVSGHTHVRGIKVKEGIVFVNPGSAALPKGEDEITSVGIIENRTVRLLSLDDGAELDRIEF</sequence>
<keyword evidence="2 4" id="KW-0479">Metal-binding</keyword>
<dbReference type="PANTHER" id="PTHR43165">
    <property type="entry name" value="METALLOPHOSPHOESTERASE"/>
    <property type="match status" value="1"/>
</dbReference>
<keyword evidence="3" id="KW-0378">Hydrolase</keyword>
<evidence type="ECO:0000256" key="3">
    <source>
        <dbReference type="ARBA" id="ARBA00022801"/>
    </source>
</evidence>
<dbReference type="NCBIfam" id="NF006988">
    <property type="entry name" value="PRK09453.1"/>
    <property type="match status" value="1"/>
</dbReference>
<protein>
    <recommendedName>
        <fullName evidence="4">Phosphoesterase</fullName>
        <ecNumber evidence="4">3.1.4.-</ecNumber>
    </recommendedName>
</protein>
<dbReference type="EMBL" id="PFNG01000168">
    <property type="protein sequence ID" value="PIZ37590.1"/>
    <property type="molecule type" value="Genomic_DNA"/>
</dbReference>
<evidence type="ECO:0000256" key="4">
    <source>
        <dbReference type="RuleBase" id="RU362039"/>
    </source>
</evidence>
<proteinExistence type="inferred from homology"/>
<dbReference type="InterPro" id="IPR024654">
    <property type="entry name" value="Calcineurin-like_PHP_lpxH"/>
</dbReference>
<evidence type="ECO:0000313" key="7">
    <source>
        <dbReference type="Proteomes" id="UP000230956"/>
    </source>
</evidence>
<dbReference type="Gene3D" id="3.60.21.10">
    <property type="match status" value="1"/>
</dbReference>
<dbReference type="InterPro" id="IPR000979">
    <property type="entry name" value="Phosphodiesterase_MJ0936/Vps29"/>
</dbReference>